<dbReference type="WBParaSite" id="NBR_0000310301-mRNA-1">
    <property type="protein sequence ID" value="NBR_0000310301-mRNA-1"/>
    <property type="gene ID" value="NBR_0000310301"/>
</dbReference>
<protein>
    <submittedName>
        <fullName evidence="2 4">Uncharacterized protein</fullName>
    </submittedName>
</protein>
<dbReference type="AlphaFoldDB" id="A0A0N4XKQ1"/>
<name>A0A0N4XKQ1_NIPBR</name>
<evidence type="ECO:0000256" key="1">
    <source>
        <dbReference type="SAM" id="MobiDB-lite"/>
    </source>
</evidence>
<organism evidence="4">
    <name type="scientific">Nippostrongylus brasiliensis</name>
    <name type="common">Rat hookworm</name>
    <dbReference type="NCBI Taxonomy" id="27835"/>
    <lineage>
        <taxon>Eukaryota</taxon>
        <taxon>Metazoa</taxon>
        <taxon>Ecdysozoa</taxon>
        <taxon>Nematoda</taxon>
        <taxon>Chromadorea</taxon>
        <taxon>Rhabditida</taxon>
        <taxon>Rhabditina</taxon>
        <taxon>Rhabditomorpha</taxon>
        <taxon>Strongyloidea</taxon>
        <taxon>Heligmosomidae</taxon>
        <taxon>Nippostrongylus</taxon>
    </lineage>
</organism>
<sequence length="175" mass="19646">MVKKECDDDAPHVVDFTSQRRIPSSLEEILSHLNNDQGHEPGTSGQPLSEFPTYDNESYEAALPNNSLELEETDPSLLERYFLISGKKLLRLFKFCPNCGARLSSTMRSVRLRAEGTAPIVNYVCVSCAPYEKVFEGQEKTVQHSQENSFLGNVQMAVAAITTGTRLTVSYRYLY</sequence>
<dbReference type="Proteomes" id="UP000271162">
    <property type="component" value="Unassembled WGS sequence"/>
</dbReference>
<accession>A0A0N4XKQ1</accession>
<evidence type="ECO:0000313" key="2">
    <source>
        <dbReference type="EMBL" id="VDL66693.1"/>
    </source>
</evidence>
<proteinExistence type="predicted"/>
<reference evidence="4" key="1">
    <citation type="submission" date="2017-02" db="UniProtKB">
        <authorList>
            <consortium name="WormBaseParasite"/>
        </authorList>
    </citation>
    <scope>IDENTIFICATION</scope>
</reference>
<evidence type="ECO:0000313" key="4">
    <source>
        <dbReference type="WBParaSite" id="NBR_0000310301-mRNA-1"/>
    </source>
</evidence>
<keyword evidence="3" id="KW-1185">Reference proteome</keyword>
<feature type="region of interest" description="Disordered" evidence="1">
    <location>
        <begin position="34"/>
        <end position="53"/>
    </location>
</feature>
<dbReference type="EMBL" id="UYSL01004249">
    <property type="protein sequence ID" value="VDL66693.1"/>
    <property type="molecule type" value="Genomic_DNA"/>
</dbReference>
<gene>
    <name evidence="2" type="ORF">NBR_LOCUS3104</name>
</gene>
<reference evidence="2 3" key="2">
    <citation type="submission" date="2018-11" db="EMBL/GenBank/DDBJ databases">
        <authorList>
            <consortium name="Pathogen Informatics"/>
        </authorList>
    </citation>
    <scope>NUCLEOTIDE SEQUENCE [LARGE SCALE GENOMIC DNA]</scope>
</reference>
<evidence type="ECO:0000313" key="3">
    <source>
        <dbReference type="Proteomes" id="UP000271162"/>
    </source>
</evidence>